<dbReference type="PANTHER" id="PTHR43420">
    <property type="entry name" value="ACETYLTRANSFERASE"/>
    <property type="match status" value="1"/>
</dbReference>
<sequence>MIKSYSDLNEQEIKKVYEFMKLETNLVNSIDQMNEIFNEKIHDYGKGVLFYFIETEVVASLCIVLEVAKQLKTAYIHKVSINKEIRNIDIILEQLIKYGSSIVKSYGAEDIRIGISDGEIIKIAERIKLKIEYRSLEMKLNEVGKIHEILEIKPLNKDNKNRYIEIYNKSFSDMPHGTIANIEVIDKFLNDYKENNKLEYKFIVCDDDLEIGFMEATIENERGIFDIGLCKEYRKKGYGKRLLETAIQFLVDNKAKEISLIVIEQNQVAYKMYQKRGFKISHVMGHWGKL</sequence>
<evidence type="ECO:0000256" key="1">
    <source>
        <dbReference type="ARBA" id="ARBA00022679"/>
    </source>
</evidence>
<gene>
    <name evidence="4" type="ORF">SAMN04515677_10677</name>
</gene>
<dbReference type="Pfam" id="PF00583">
    <property type="entry name" value="Acetyltransf_1"/>
    <property type="match status" value="1"/>
</dbReference>
<dbReference type="Proteomes" id="UP000199068">
    <property type="component" value="Unassembled WGS sequence"/>
</dbReference>
<protein>
    <submittedName>
        <fullName evidence="4">Acetyltransferase (GNAT) family protein</fullName>
    </submittedName>
</protein>
<evidence type="ECO:0000259" key="3">
    <source>
        <dbReference type="PROSITE" id="PS51186"/>
    </source>
</evidence>
<dbReference type="EMBL" id="FNGW01000006">
    <property type="protein sequence ID" value="SDM17840.1"/>
    <property type="molecule type" value="Genomic_DNA"/>
</dbReference>
<dbReference type="InterPro" id="IPR050680">
    <property type="entry name" value="YpeA/RimI_acetyltransf"/>
</dbReference>
<evidence type="ECO:0000313" key="5">
    <source>
        <dbReference type="Proteomes" id="UP000199068"/>
    </source>
</evidence>
<dbReference type="SUPFAM" id="SSF55729">
    <property type="entry name" value="Acyl-CoA N-acyltransferases (Nat)"/>
    <property type="match status" value="1"/>
</dbReference>
<dbReference type="PANTHER" id="PTHR43420:SF12">
    <property type="entry name" value="N-ACETYLTRANSFERASE DOMAIN-CONTAINING PROTEIN"/>
    <property type="match status" value="1"/>
</dbReference>
<dbReference type="InterPro" id="IPR000182">
    <property type="entry name" value="GNAT_dom"/>
</dbReference>
<dbReference type="InterPro" id="IPR016181">
    <property type="entry name" value="Acyl_CoA_acyltransferase"/>
</dbReference>
<proteinExistence type="predicted"/>
<dbReference type="PROSITE" id="PS51186">
    <property type="entry name" value="GNAT"/>
    <property type="match status" value="1"/>
</dbReference>
<dbReference type="AlphaFoldDB" id="A0A1G9R3Z2"/>
<dbReference type="Gene3D" id="3.40.630.30">
    <property type="match status" value="1"/>
</dbReference>
<dbReference type="GO" id="GO:0016747">
    <property type="term" value="F:acyltransferase activity, transferring groups other than amino-acyl groups"/>
    <property type="evidence" value="ECO:0007669"/>
    <property type="project" value="InterPro"/>
</dbReference>
<keyword evidence="1 4" id="KW-0808">Transferase</keyword>
<dbReference type="CDD" id="cd04301">
    <property type="entry name" value="NAT_SF"/>
    <property type="match status" value="1"/>
</dbReference>
<dbReference type="STRING" id="1121325.SAMN04515677_10677"/>
<organism evidence="4 5">
    <name type="scientific">Romboutsia lituseburensis DSM 797</name>
    <dbReference type="NCBI Taxonomy" id="1121325"/>
    <lineage>
        <taxon>Bacteria</taxon>
        <taxon>Bacillati</taxon>
        <taxon>Bacillota</taxon>
        <taxon>Clostridia</taxon>
        <taxon>Peptostreptococcales</taxon>
        <taxon>Peptostreptococcaceae</taxon>
        <taxon>Romboutsia</taxon>
    </lineage>
</organism>
<keyword evidence="2" id="KW-0012">Acyltransferase</keyword>
<feature type="domain" description="N-acetyltransferase" evidence="3">
    <location>
        <begin position="150"/>
        <end position="290"/>
    </location>
</feature>
<accession>A0A1G9R3Z2</accession>
<evidence type="ECO:0000256" key="2">
    <source>
        <dbReference type="ARBA" id="ARBA00023315"/>
    </source>
</evidence>
<evidence type="ECO:0000313" key="4">
    <source>
        <dbReference type="EMBL" id="SDM17840.1"/>
    </source>
</evidence>
<keyword evidence="5" id="KW-1185">Reference proteome</keyword>
<name>A0A1G9R3Z2_9FIRM</name>
<reference evidence="4 5" key="1">
    <citation type="submission" date="2016-10" db="EMBL/GenBank/DDBJ databases">
        <authorList>
            <person name="de Groot N.N."/>
        </authorList>
    </citation>
    <scope>NUCLEOTIDE SEQUENCE [LARGE SCALE GENOMIC DNA]</scope>
    <source>
        <strain evidence="4 5">DSM 797</strain>
    </source>
</reference>